<accession>A0A6I9XUK6</accession>
<sequence length="286" mass="30347">MRWLGQPCALAPFLPRGAFQVIGGRLALDQAAGTAGSLRSGLLGAGGAAPGFLPGQAQLSWAVESPVPSRGHQQSGLRLLRRLLRESGLLLVVQPARFALPAAAGGTEALRRHLETPAGDPNRLHPERTWHAAKGDFFAGGQESRGGGSRGNLAPPQTTGTSPENPTDPSQGNGKKPNKSHQLKKIFKEYGAVGVTFHIGISLVSLGMFYLIVSSGVDMTTILFKLGFNEALVRSKLAAGTSTFVLAYAIHKLFAPVRISITVISVPFLVRYFRKIGFFKPPAPNP</sequence>
<dbReference type="GO" id="GO:0005739">
    <property type="term" value="C:mitochondrion"/>
    <property type="evidence" value="ECO:0007669"/>
    <property type="project" value="TreeGrafter"/>
</dbReference>
<dbReference type="AlphaFoldDB" id="A0A6I9XUK6"/>
<dbReference type="Pfam" id="PF06916">
    <property type="entry name" value="FAM210A-B_dom"/>
    <property type="match status" value="1"/>
</dbReference>
<proteinExistence type="predicted"/>
<evidence type="ECO:0000259" key="3">
    <source>
        <dbReference type="Pfam" id="PF06916"/>
    </source>
</evidence>
<dbReference type="KEGG" id="tsr:106547212"/>
<evidence type="ECO:0000313" key="4">
    <source>
        <dbReference type="Proteomes" id="UP000504617"/>
    </source>
</evidence>
<reference evidence="5" key="1">
    <citation type="submission" date="2025-08" db="UniProtKB">
        <authorList>
            <consortium name="RefSeq"/>
        </authorList>
    </citation>
    <scope>IDENTIFICATION</scope>
    <source>
        <tissue evidence="5">Skeletal muscle</tissue>
    </source>
</reference>
<evidence type="ECO:0000313" key="5">
    <source>
        <dbReference type="RefSeq" id="XP_013919769.1"/>
    </source>
</evidence>
<feature type="domain" description="DUF1279" evidence="3">
    <location>
        <begin position="182"/>
        <end position="268"/>
    </location>
</feature>
<name>A0A6I9XUK6_9SAUR</name>
<feature type="transmembrane region" description="Helical" evidence="2">
    <location>
        <begin position="253"/>
        <end position="273"/>
    </location>
</feature>
<feature type="transmembrane region" description="Helical" evidence="2">
    <location>
        <begin position="190"/>
        <end position="213"/>
    </location>
</feature>
<dbReference type="Proteomes" id="UP000504617">
    <property type="component" value="Unplaced"/>
</dbReference>
<keyword evidence="2" id="KW-1133">Transmembrane helix</keyword>
<keyword evidence="4" id="KW-1185">Reference proteome</keyword>
<dbReference type="CTD" id="116151"/>
<feature type="compositionally biased region" description="Polar residues" evidence="1">
    <location>
        <begin position="155"/>
        <end position="173"/>
    </location>
</feature>
<dbReference type="PANTHER" id="PTHR21377:SF0">
    <property type="entry name" value="PROTEIN FAM210B, MITOCHONDRIAL"/>
    <property type="match status" value="1"/>
</dbReference>
<dbReference type="InterPro" id="IPR045866">
    <property type="entry name" value="FAM210A/B-like"/>
</dbReference>
<organism evidence="4 5">
    <name type="scientific">Thamnophis sirtalis</name>
    <dbReference type="NCBI Taxonomy" id="35019"/>
    <lineage>
        <taxon>Eukaryota</taxon>
        <taxon>Metazoa</taxon>
        <taxon>Chordata</taxon>
        <taxon>Craniata</taxon>
        <taxon>Vertebrata</taxon>
        <taxon>Euteleostomi</taxon>
        <taxon>Lepidosauria</taxon>
        <taxon>Squamata</taxon>
        <taxon>Bifurcata</taxon>
        <taxon>Unidentata</taxon>
        <taxon>Episquamata</taxon>
        <taxon>Toxicofera</taxon>
        <taxon>Serpentes</taxon>
        <taxon>Colubroidea</taxon>
        <taxon>Colubridae</taxon>
        <taxon>Natricinae</taxon>
        <taxon>Thamnophis</taxon>
    </lineage>
</organism>
<gene>
    <name evidence="5" type="primary">FAM210B</name>
</gene>
<dbReference type="PANTHER" id="PTHR21377">
    <property type="entry name" value="PROTEIN FAM210B, MITOCHONDRIAL"/>
    <property type="match status" value="1"/>
</dbReference>
<evidence type="ECO:0000256" key="1">
    <source>
        <dbReference type="SAM" id="MobiDB-lite"/>
    </source>
</evidence>
<protein>
    <submittedName>
        <fullName evidence="5">Protein FAM210B</fullName>
    </submittedName>
</protein>
<dbReference type="GeneID" id="106547212"/>
<evidence type="ECO:0000256" key="2">
    <source>
        <dbReference type="SAM" id="Phobius"/>
    </source>
</evidence>
<dbReference type="OrthoDB" id="426386at2759"/>
<keyword evidence="2" id="KW-0812">Transmembrane</keyword>
<feature type="region of interest" description="Disordered" evidence="1">
    <location>
        <begin position="137"/>
        <end position="180"/>
    </location>
</feature>
<dbReference type="InterPro" id="IPR009688">
    <property type="entry name" value="FAM210A/B-like_dom"/>
</dbReference>
<dbReference type="RefSeq" id="XP_013919769.1">
    <property type="nucleotide sequence ID" value="XM_014064294.1"/>
</dbReference>
<keyword evidence="2" id="KW-0472">Membrane</keyword>